<evidence type="ECO:0000256" key="1">
    <source>
        <dbReference type="ARBA" id="ARBA00004651"/>
    </source>
</evidence>
<evidence type="ECO:0000256" key="3">
    <source>
        <dbReference type="ARBA" id="ARBA00022475"/>
    </source>
</evidence>
<reference evidence="8 9" key="1">
    <citation type="submission" date="2018-07" db="EMBL/GenBank/DDBJ databases">
        <title>Microbacterium endoborsara sp. nov., a novel actinobacterium isolated from Borszczowia aralocaspica.</title>
        <authorList>
            <person name="An D."/>
        </authorList>
    </citation>
    <scope>NUCLEOTIDE SEQUENCE [LARGE SCALE GENOMIC DNA]</scope>
    <source>
        <strain evidence="8 9">C1.15228</strain>
    </source>
</reference>
<feature type="transmembrane region" description="Helical" evidence="7">
    <location>
        <begin position="20"/>
        <end position="41"/>
    </location>
</feature>
<feature type="transmembrane region" description="Helical" evidence="7">
    <location>
        <begin position="287"/>
        <end position="308"/>
    </location>
</feature>
<evidence type="ECO:0000256" key="6">
    <source>
        <dbReference type="ARBA" id="ARBA00023136"/>
    </source>
</evidence>
<comment type="caution">
    <text evidence="8">The sequence shown here is derived from an EMBL/GenBank/DDBJ whole genome shotgun (WGS) entry which is preliminary data.</text>
</comment>
<dbReference type="GO" id="GO:0005886">
    <property type="term" value="C:plasma membrane"/>
    <property type="evidence" value="ECO:0007669"/>
    <property type="project" value="UniProtKB-SubCell"/>
</dbReference>
<keyword evidence="6 7" id="KW-0472">Membrane</keyword>
<keyword evidence="3" id="KW-1003">Cell membrane</keyword>
<feature type="transmembrane region" description="Helical" evidence="7">
    <location>
        <begin position="77"/>
        <end position="96"/>
    </location>
</feature>
<protein>
    <submittedName>
        <fullName evidence="8">Putative sulfate exporter family transporter</fullName>
    </submittedName>
</protein>
<sequence>MRFTPVSTLPRRLGALAGEIWPGLLLCVGIAALATAIGSVVPLVGSAIPAVIIGVIIAVIRRPAGRLAPGIGYSGKFVLQLAVALLGTQLSLASIVKVGAESLPVMLSSLAVCLIGAWLIGRALRIERDILTLIGVGTGICGASAIAAVSPIIKAKSHDISYAISTVFLFNILAVLIFPTIGHALGMTPHSFGLFAGTAVNDTSSVVAAASVFSTAALSFAVVVKLVRTLMIIPISVTLAVMEGRRNGDDERLTPRRVFTLIPWFLFGFLIMAGITSTGILPESVVSGANTVSVFLVATALAGIGLSTDLKAIRTAGLRPLMLGAILSFVVACTTLATMHVTGHI</sequence>
<comment type="subcellular location">
    <subcellularLocation>
        <location evidence="1">Cell membrane</location>
        <topology evidence="1">Multi-pass membrane protein</topology>
    </subcellularLocation>
</comment>
<keyword evidence="4 7" id="KW-0812">Transmembrane</keyword>
<feature type="transmembrane region" description="Helical" evidence="7">
    <location>
        <begin position="261"/>
        <end position="281"/>
    </location>
</feature>
<keyword evidence="5 7" id="KW-1133">Transmembrane helix</keyword>
<gene>
    <name evidence="8" type="ORF">DTO57_01730</name>
</gene>
<dbReference type="RefSeq" id="WP_114116500.1">
    <property type="nucleotide sequence ID" value="NZ_BMHU01000001.1"/>
</dbReference>
<dbReference type="Proteomes" id="UP000253508">
    <property type="component" value="Unassembled WGS sequence"/>
</dbReference>
<proteinExistence type="inferred from homology"/>
<name>A0A367Y6A6_9MICO</name>
<evidence type="ECO:0000256" key="7">
    <source>
        <dbReference type="SAM" id="Phobius"/>
    </source>
</evidence>
<feature type="transmembrane region" description="Helical" evidence="7">
    <location>
        <begin position="192"/>
        <end position="213"/>
    </location>
</feature>
<dbReference type="PANTHER" id="PTHR30106:SF1">
    <property type="entry name" value="UPF0324 MEMBRANE PROTEIN FN0533"/>
    <property type="match status" value="1"/>
</dbReference>
<feature type="transmembrane region" description="Helical" evidence="7">
    <location>
        <begin position="320"/>
        <end position="341"/>
    </location>
</feature>
<evidence type="ECO:0000256" key="4">
    <source>
        <dbReference type="ARBA" id="ARBA00022692"/>
    </source>
</evidence>
<evidence type="ECO:0000313" key="8">
    <source>
        <dbReference type="EMBL" id="RCK61394.1"/>
    </source>
</evidence>
<feature type="transmembrane region" description="Helical" evidence="7">
    <location>
        <begin position="160"/>
        <end position="180"/>
    </location>
</feature>
<organism evidence="8 9">
    <name type="scientific">Microbacterium sorbitolivorans</name>
    <dbReference type="NCBI Taxonomy" id="1867410"/>
    <lineage>
        <taxon>Bacteria</taxon>
        <taxon>Bacillati</taxon>
        <taxon>Actinomycetota</taxon>
        <taxon>Actinomycetes</taxon>
        <taxon>Micrococcales</taxon>
        <taxon>Microbacteriaceae</taxon>
        <taxon>Microbacterium</taxon>
    </lineage>
</organism>
<evidence type="ECO:0000313" key="9">
    <source>
        <dbReference type="Proteomes" id="UP000253508"/>
    </source>
</evidence>
<evidence type="ECO:0000256" key="5">
    <source>
        <dbReference type="ARBA" id="ARBA00022989"/>
    </source>
</evidence>
<dbReference type="AlphaFoldDB" id="A0A367Y6A6"/>
<comment type="similarity">
    <text evidence="2">Belongs to the UPF0324 family.</text>
</comment>
<evidence type="ECO:0000256" key="2">
    <source>
        <dbReference type="ARBA" id="ARBA00007977"/>
    </source>
</evidence>
<feature type="transmembrane region" description="Helical" evidence="7">
    <location>
        <begin position="102"/>
        <end position="121"/>
    </location>
</feature>
<dbReference type="EMBL" id="QORO01000001">
    <property type="protein sequence ID" value="RCK61394.1"/>
    <property type="molecule type" value="Genomic_DNA"/>
</dbReference>
<feature type="transmembrane region" description="Helical" evidence="7">
    <location>
        <begin position="133"/>
        <end position="154"/>
    </location>
</feature>
<dbReference type="InterPro" id="IPR018383">
    <property type="entry name" value="UPF0324_pro"/>
</dbReference>
<keyword evidence="9" id="KW-1185">Reference proteome</keyword>
<dbReference type="PANTHER" id="PTHR30106">
    <property type="entry name" value="INNER MEMBRANE PROTEIN YEIH-RELATED"/>
    <property type="match status" value="1"/>
</dbReference>
<accession>A0A367Y6A6</accession>
<dbReference type="OrthoDB" id="9766798at2"/>
<dbReference type="Pfam" id="PF03601">
    <property type="entry name" value="Cons_hypoth698"/>
    <property type="match status" value="1"/>
</dbReference>
<feature type="transmembrane region" description="Helical" evidence="7">
    <location>
        <begin position="219"/>
        <end position="241"/>
    </location>
</feature>
<feature type="transmembrane region" description="Helical" evidence="7">
    <location>
        <begin position="47"/>
        <end position="65"/>
    </location>
</feature>